<dbReference type="Ensembl" id="ENSMUNT00000032098.1">
    <property type="protein sequence ID" value="ENSMUNP00000023740.1"/>
    <property type="gene ID" value="ENSMUNG00000018971.1"/>
</dbReference>
<protein>
    <submittedName>
        <fullName evidence="1">Uncharacterized protein</fullName>
    </submittedName>
</protein>
<organism evidence="1 2">
    <name type="scientific">Melopsittacus undulatus</name>
    <name type="common">Budgerigar</name>
    <name type="synonym">Psittacus undulatus</name>
    <dbReference type="NCBI Taxonomy" id="13146"/>
    <lineage>
        <taxon>Eukaryota</taxon>
        <taxon>Metazoa</taxon>
        <taxon>Chordata</taxon>
        <taxon>Craniata</taxon>
        <taxon>Vertebrata</taxon>
        <taxon>Euteleostomi</taxon>
        <taxon>Archelosauria</taxon>
        <taxon>Archosauria</taxon>
        <taxon>Dinosauria</taxon>
        <taxon>Saurischia</taxon>
        <taxon>Theropoda</taxon>
        <taxon>Coelurosauria</taxon>
        <taxon>Aves</taxon>
        <taxon>Neognathae</taxon>
        <taxon>Neoaves</taxon>
        <taxon>Telluraves</taxon>
        <taxon>Australaves</taxon>
        <taxon>Psittaciformes</taxon>
        <taxon>Psittaculidae</taxon>
        <taxon>Melopsittacus</taxon>
    </lineage>
</organism>
<dbReference type="Proteomes" id="UP000694405">
    <property type="component" value="Chromosome 23"/>
</dbReference>
<reference evidence="1" key="1">
    <citation type="submission" date="2020-03" db="EMBL/GenBank/DDBJ databases">
        <title>Melopsittacus undulatus (budgerigar) genome, bMelUnd1, maternal haplotype with Z.</title>
        <authorList>
            <person name="Gedman G."/>
            <person name="Mountcastle J."/>
            <person name="Haase B."/>
            <person name="Formenti G."/>
            <person name="Wright T."/>
            <person name="Apodaca J."/>
            <person name="Pelan S."/>
            <person name="Chow W."/>
            <person name="Rhie A."/>
            <person name="Howe K."/>
            <person name="Fedrigo O."/>
            <person name="Jarvis E.D."/>
        </authorList>
    </citation>
    <scope>NUCLEOTIDE SEQUENCE [LARGE SCALE GENOMIC DNA]</scope>
</reference>
<reference evidence="1" key="2">
    <citation type="submission" date="2025-08" db="UniProtKB">
        <authorList>
            <consortium name="Ensembl"/>
        </authorList>
    </citation>
    <scope>IDENTIFICATION</scope>
</reference>
<dbReference type="AlphaFoldDB" id="A0A8V5GUR3"/>
<accession>A0A8V5GUR3</accession>
<evidence type="ECO:0000313" key="2">
    <source>
        <dbReference type="Proteomes" id="UP000694405"/>
    </source>
</evidence>
<proteinExistence type="predicted"/>
<evidence type="ECO:0000313" key="1">
    <source>
        <dbReference type="Ensembl" id="ENSMUNP00000023740.1"/>
    </source>
</evidence>
<reference evidence="1" key="3">
    <citation type="submission" date="2025-09" db="UniProtKB">
        <authorList>
            <consortium name="Ensembl"/>
        </authorList>
    </citation>
    <scope>IDENTIFICATION</scope>
</reference>
<sequence>MLAVVGSVHGSDTRGRLLRRTMMRYGSLAAVLGALGWGYWEHWEHWED</sequence>
<name>A0A8V5GUR3_MELUD</name>
<keyword evidence="2" id="KW-1185">Reference proteome</keyword>